<dbReference type="OrthoDB" id="6876592at2"/>
<keyword evidence="1" id="KW-0812">Transmembrane</keyword>
<dbReference type="STRING" id="415747.SAMN03097708_02753"/>
<keyword evidence="1" id="KW-0472">Membrane</keyword>
<dbReference type="InterPro" id="IPR007813">
    <property type="entry name" value="PilN"/>
</dbReference>
<proteinExistence type="predicted"/>
<organism evidence="2 3">
    <name type="scientific">Thiohalomonas denitrificans</name>
    <dbReference type="NCBI Taxonomy" id="415747"/>
    <lineage>
        <taxon>Bacteria</taxon>
        <taxon>Pseudomonadati</taxon>
        <taxon>Pseudomonadota</taxon>
        <taxon>Gammaproteobacteria</taxon>
        <taxon>Thiohalomonadales</taxon>
        <taxon>Thiohalomonadaceae</taxon>
        <taxon>Thiohalomonas</taxon>
    </lineage>
</organism>
<sequence length="203" mass="23264">MQQINLYQPIFKRQEKVFSAKTLLQAGLLVVVGLVAVYGYGLWQTVKLDERVEAFEQQRGAALKRLQQVSNQFPAPKRDPALQTRLQQLEKELAGKQRVVKALDSPRFGNRKGFTDRLEAFARQRPQRLWLQHVSLREGGDDIILAGSTYQPEQVPQFVQRLGQEGSLTGFTFRRLLITRSEEEAGRVDFTLRSQPEKKEAAR</sequence>
<dbReference type="EMBL" id="FMWD01000009">
    <property type="protein sequence ID" value="SCZ64964.1"/>
    <property type="molecule type" value="Genomic_DNA"/>
</dbReference>
<evidence type="ECO:0000256" key="1">
    <source>
        <dbReference type="SAM" id="Phobius"/>
    </source>
</evidence>
<protein>
    <submittedName>
        <fullName evidence="2">Tfp pilus assembly protein PilN</fullName>
    </submittedName>
</protein>
<accession>A0A1G5QSV4</accession>
<dbReference type="Pfam" id="PF05137">
    <property type="entry name" value="PilN"/>
    <property type="match status" value="1"/>
</dbReference>
<dbReference type="RefSeq" id="WP_092998312.1">
    <property type="nucleotide sequence ID" value="NZ_FMWD01000009.1"/>
</dbReference>
<evidence type="ECO:0000313" key="3">
    <source>
        <dbReference type="Proteomes" id="UP000199648"/>
    </source>
</evidence>
<dbReference type="AlphaFoldDB" id="A0A1G5QSV4"/>
<dbReference type="Proteomes" id="UP000199648">
    <property type="component" value="Unassembled WGS sequence"/>
</dbReference>
<gene>
    <name evidence="2" type="ORF">SAMN03097708_02753</name>
</gene>
<evidence type="ECO:0000313" key="2">
    <source>
        <dbReference type="EMBL" id="SCZ64964.1"/>
    </source>
</evidence>
<keyword evidence="3" id="KW-1185">Reference proteome</keyword>
<name>A0A1G5QSV4_9GAMM</name>
<feature type="transmembrane region" description="Helical" evidence="1">
    <location>
        <begin position="22"/>
        <end position="43"/>
    </location>
</feature>
<reference evidence="2 3" key="1">
    <citation type="submission" date="2016-10" db="EMBL/GenBank/DDBJ databases">
        <authorList>
            <person name="de Groot N.N."/>
        </authorList>
    </citation>
    <scope>NUCLEOTIDE SEQUENCE [LARGE SCALE GENOMIC DNA]</scope>
    <source>
        <strain evidence="2 3">HLD2</strain>
    </source>
</reference>
<keyword evidence="1" id="KW-1133">Transmembrane helix</keyword>